<name>A0A8F8KM05_9VIRU</name>
<feature type="transmembrane region" description="Helical" evidence="1">
    <location>
        <begin position="243"/>
        <end position="260"/>
    </location>
</feature>
<evidence type="ECO:0000313" key="2">
    <source>
        <dbReference type="EMBL" id="QYA18884.1"/>
    </source>
</evidence>
<evidence type="ECO:0000256" key="1">
    <source>
        <dbReference type="SAM" id="Phobius"/>
    </source>
</evidence>
<gene>
    <name evidence="2" type="ORF">KOM_12_616</name>
</gene>
<keyword evidence="1" id="KW-0472">Membrane</keyword>
<protein>
    <submittedName>
        <fullName evidence="2">Transmembrane protein</fullName>
    </submittedName>
</protein>
<reference evidence="2" key="1">
    <citation type="submission" date="2021-06" db="EMBL/GenBank/DDBJ databases">
        <authorList>
            <person name="Rolland C."/>
        </authorList>
    </citation>
    <scope>NUCLEOTIDE SEQUENCE</scope>
    <source>
        <strain evidence="2">575.419719</strain>
    </source>
</reference>
<keyword evidence="1 2" id="KW-0812">Transmembrane</keyword>
<sequence>MATLATILAKSGRFNCLTPKQVAQCDPTELSDRKPLLIQCSQVGYWSRVTPEDCPYTLAVTSCVDLDSQVEIRIFTTLKYVYDRIASSGAFGICDPEDPYACIIVNPLITTMADHANSLHFVEGYEPIDPNSEQGRCIVMTIDNLSTVIVKNQVVHAPKPTSVFHPKRIMGDRSTSSLSKKFETLTKYFPEEYRDYKFDDIARPDTNINDHPYYWSSQSGRILQVWRKKRRLASCLVSTVERTLWIILGAITLSMLIWWMDN</sequence>
<keyword evidence="1" id="KW-1133">Transmembrane helix</keyword>
<accession>A0A8F8KM05</accession>
<organism evidence="2">
    <name type="scientific">Clandestinovirus</name>
    <dbReference type="NCBI Taxonomy" id="2831644"/>
    <lineage>
        <taxon>Viruses</taxon>
    </lineage>
</organism>
<dbReference type="EMBL" id="MZ420155">
    <property type="protein sequence ID" value="QYA18884.1"/>
    <property type="molecule type" value="Genomic_DNA"/>
</dbReference>
<proteinExistence type="predicted"/>